<dbReference type="Gene3D" id="3.30.160.60">
    <property type="entry name" value="Classic Zinc Finger"/>
    <property type="match status" value="1"/>
</dbReference>
<evidence type="ECO:0000256" key="5">
    <source>
        <dbReference type="ARBA" id="ARBA00023015"/>
    </source>
</evidence>
<accession>A0AA41VIF7</accession>
<dbReference type="EMBL" id="JAJJMA010228790">
    <property type="protein sequence ID" value="MCL7041889.1"/>
    <property type="molecule type" value="Genomic_DNA"/>
</dbReference>
<evidence type="ECO:0000313" key="10">
    <source>
        <dbReference type="EMBL" id="MCL7041889.1"/>
    </source>
</evidence>
<dbReference type="PROSITE" id="PS00028">
    <property type="entry name" value="ZINC_FINGER_C2H2_1"/>
    <property type="match status" value="1"/>
</dbReference>
<feature type="domain" description="C2H2-type" evidence="9">
    <location>
        <begin position="70"/>
        <end position="97"/>
    </location>
</feature>
<dbReference type="PANTHER" id="PTHR45801:SF5">
    <property type="entry name" value="OS05G0286100 PROTEIN"/>
    <property type="match status" value="1"/>
</dbReference>
<name>A0AA41VIF7_PAPNU</name>
<evidence type="ECO:0000256" key="6">
    <source>
        <dbReference type="ARBA" id="ARBA00023163"/>
    </source>
</evidence>
<comment type="caution">
    <text evidence="10">The sequence shown here is derived from an EMBL/GenBank/DDBJ whole genome shotgun (WGS) entry which is preliminary data.</text>
</comment>
<organism evidence="10 11">
    <name type="scientific">Papaver nudicaule</name>
    <name type="common">Iceland poppy</name>
    <dbReference type="NCBI Taxonomy" id="74823"/>
    <lineage>
        <taxon>Eukaryota</taxon>
        <taxon>Viridiplantae</taxon>
        <taxon>Streptophyta</taxon>
        <taxon>Embryophyta</taxon>
        <taxon>Tracheophyta</taxon>
        <taxon>Spermatophyta</taxon>
        <taxon>Magnoliopsida</taxon>
        <taxon>Ranunculales</taxon>
        <taxon>Papaveraceae</taxon>
        <taxon>Papaveroideae</taxon>
        <taxon>Papaver</taxon>
    </lineage>
</organism>
<dbReference type="Pfam" id="PF13912">
    <property type="entry name" value="zf-C2H2_6"/>
    <property type="match status" value="1"/>
</dbReference>
<dbReference type="AlphaFoldDB" id="A0AA41VIF7"/>
<sequence length="273" mass="30044">MATELGLLSVTLSESHQQQQQSNSSTCTQIGGSWMWNNISGRSNSDEDSWEVRAFAEDTNMGTTWPPRSYTCTFCRREFRSAQALGGHMNVHRRDRARLRQSPPIVSADTSYPCNSITTSASTLMFPTEEFLAAANNGGLCVFYPLSSSSNFTSHSSTTAAIFFRDTSVNGRSTVEISPSPLLSMSNYPSDVLISPSTTTSSICPPTVSFPRVVTEQIGQSLTLIDSHENEDGDDNDENKKTCNSYPLKCNHNNRSIQVVEELDLELRLGSSR</sequence>
<evidence type="ECO:0000256" key="1">
    <source>
        <dbReference type="ARBA" id="ARBA00004123"/>
    </source>
</evidence>
<dbReference type="InterPro" id="IPR013087">
    <property type="entry name" value="Znf_C2H2_type"/>
</dbReference>
<evidence type="ECO:0000256" key="8">
    <source>
        <dbReference type="PROSITE-ProRule" id="PRU00042"/>
    </source>
</evidence>
<dbReference type="GO" id="GO:0008270">
    <property type="term" value="F:zinc ion binding"/>
    <property type="evidence" value="ECO:0007669"/>
    <property type="project" value="UniProtKB-KW"/>
</dbReference>
<evidence type="ECO:0000256" key="3">
    <source>
        <dbReference type="ARBA" id="ARBA00022771"/>
    </source>
</evidence>
<evidence type="ECO:0000256" key="7">
    <source>
        <dbReference type="ARBA" id="ARBA00023242"/>
    </source>
</evidence>
<keyword evidence="5" id="KW-0805">Transcription regulation</keyword>
<evidence type="ECO:0000313" key="11">
    <source>
        <dbReference type="Proteomes" id="UP001177140"/>
    </source>
</evidence>
<protein>
    <recommendedName>
        <fullName evidence="9">C2H2-type domain-containing protein</fullName>
    </recommendedName>
</protein>
<dbReference type="InterPro" id="IPR036236">
    <property type="entry name" value="Znf_C2H2_sf"/>
</dbReference>
<evidence type="ECO:0000256" key="2">
    <source>
        <dbReference type="ARBA" id="ARBA00022723"/>
    </source>
</evidence>
<keyword evidence="3 8" id="KW-0863">Zinc-finger</keyword>
<dbReference type="Proteomes" id="UP001177140">
    <property type="component" value="Unassembled WGS sequence"/>
</dbReference>
<dbReference type="SUPFAM" id="SSF57667">
    <property type="entry name" value="beta-beta-alpha zinc fingers"/>
    <property type="match status" value="1"/>
</dbReference>
<evidence type="ECO:0000256" key="4">
    <source>
        <dbReference type="ARBA" id="ARBA00022833"/>
    </source>
</evidence>
<keyword evidence="4" id="KW-0862">Zinc</keyword>
<dbReference type="InterPro" id="IPR052426">
    <property type="entry name" value="Plant_dev_regulator"/>
</dbReference>
<dbReference type="GO" id="GO:0005634">
    <property type="term" value="C:nucleus"/>
    <property type="evidence" value="ECO:0007669"/>
    <property type="project" value="UniProtKB-SubCell"/>
</dbReference>
<keyword evidence="2" id="KW-0479">Metal-binding</keyword>
<keyword evidence="7" id="KW-0539">Nucleus</keyword>
<dbReference type="PANTHER" id="PTHR45801">
    <property type="entry name" value="OS07G0101800 PROTEIN"/>
    <property type="match status" value="1"/>
</dbReference>
<evidence type="ECO:0000259" key="9">
    <source>
        <dbReference type="PROSITE" id="PS50157"/>
    </source>
</evidence>
<reference evidence="10" key="1">
    <citation type="submission" date="2022-03" db="EMBL/GenBank/DDBJ databases">
        <title>A functionally conserved STORR gene fusion in Papaver species that diverged 16.8 million years ago.</title>
        <authorList>
            <person name="Catania T."/>
        </authorList>
    </citation>
    <scope>NUCLEOTIDE SEQUENCE</scope>
    <source>
        <strain evidence="10">S-191538</strain>
    </source>
</reference>
<keyword evidence="11" id="KW-1185">Reference proteome</keyword>
<dbReference type="SMART" id="SM00355">
    <property type="entry name" value="ZnF_C2H2"/>
    <property type="match status" value="1"/>
</dbReference>
<keyword evidence="6" id="KW-0804">Transcription</keyword>
<gene>
    <name evidence="10" type="ORF">MKW94_013309</name>
</gene>
<proteinExistence type="predicted"/>
<comment type="subcellular location">
    <subcellularLocation>
        <location evidence="1">Nucleus</location>
    </subcellularLocation>
</comment>
<dbReference type="PROSITE" id="PS50157">
    <property type="entry name" value="ZINC_FINGER_C2H2_2"/>
    <property type="match status" value="1"/>
</dbReference>